<evidence type="ECO:0000256" key="1">
    <source>
        <dbReference type="SAM" id="SignalP"/>
    </source>
</evidence>
<protein>
    <submittedName>
        <fullName evidence="2">Uncharacterized protein</fullName>
    </submittedName>
</protein>
<proteinExistence type="predicted"/>
<dbReference type="EMBL" id="CATQJA010001856">
    <property type="protein sequence ID" value="CAJ0568910.1"/>
    <property type="molecule type" value="Genomic_DNA"/>
</dbReference>
<keyword evidence="3" id="KW-1185">Reference proteome</keyword>
<evidence type="ECO:0000313" key="3">
    <source>
        <dbReference type="Proteomes" id="UP001177023"/>
    </source>
</evidence>
<organism evidence="2 3">
    <name type="scientific">Mesorhabditis spiculigera</name>
    <dbReference type="NCBI Taxonomy" id="96644"/>
    <lineage>
        <taxon>Eukaryota</taxon>
        <taxon>Metazoa</taxon>
        <taxon>Ecdysozoa</taxon>
        <taxon>Nematoda</taxon>
        <taxon>Chromadorea</taxon>
        <taxon>Rhabditida</taxon>
        <taxon>Rhabditina</taxon>
        <taxon>Rhabditomorpha</taxon>
        <taxon>Rhabditoidea</taxon>
        <taxon>Rhabditidae</taxon>
        <taxon>Mesorhabditinae</taxon>
        <taxon>Mesorhabditis</taxon>
    </lineage>
</organism>
<keyword evidence="1" id="KW-0732">Signal</keyword>
<feature type="chain" id="PRO_5041316568" evidence="1">
    <location>
        <begin position="18"/>
        <end position="373"/>
    </location>
</feature>
<accession>A0AA36CH54</accession>
<evidence type="ECO:0000313" key="2">
    <source>
        <dbReference type="EMBL" id="CAJ0568910.1"/>
    </source>
</evidence>
<sequence length="373" mass="42229">MPRLLLLVLTVTNLCCSQYLSAEQLQKLFVDKLDLAGAVKLADKVDKWLDCPKKVRVITKFSEQFGDTALTTNVTTFMQNLCTAQDFFKTHLKAAKESSSFKKSELKHLMHTYNLVLLSSKNDPARALNDMLTEIRDLIYIPQTGFWQAYRWTIDPKTDGCVAQTKAKYNVTSTGSDGYYSSSCVFNAMQSAIYETLPSDKWAELDTIFTSMKQRSFESRPRTRKFLAACEGLDLDNIPRYQTYLAMKQKAYDGPPVDSSTYPRDLFLLCIDHKVKLAAASGFLEGCNAHHYLILFLINPMEPYWWNYNPQFFATDYFEPVTPDVAVAPVLLGVAAVSLPILSGTVRLFTSATTGYDVFSIGAWFKQILCYFL</sequence>
<dbReference type="AlphaFoldDB" id="A0AA36CH54"/>
<feature type="signal peptide" evidence="1">
    <location>
        <begin position="1"/>
        <end position="17"/>
    </location>
</feature>
<feature type="non-terminal residue" evidence="2">
    <location>
        <position position="373"/>
    </location>
</feature>
<gene>
    <name evidence="2" type="ORF">MSPICULIGERA_LOCUS7414</name>
</gene>
<dbReference type="Proteomes" id="UP001177023">
    <property type="component" value="Unassembled WGS sequence"/>
</dbReference>
<reference evidence="2" key="1">
    <citation type="submission" date="2023-06" db="EMBL/GenBank/DDBJ databases">
        <authorList>
            <person name="Delattre M."/>
        </authorList>
    </citation>
    <scope>NUCLEOTIDE SEQUENCE</scope>
    <source>
        <strain evidence="2">AF72</strain>
    </source>
</reference>
<comment type="caution">
    <text evidence="2">The sequence shown here is derived from an EMBL/GenBank/DDBJ whole genome shotgun (WGS) entry which is preliminary data.</text>
</comment>
<name>A0AA36CH54_9BILA</name>